<dbReference type="RefSeq" id="WP_196413421.1">
    <property type="nucleotide sequence ID" value="NZ_JADQTO010000004.1"/>
</dbReference>
<evidence type="ECO:0000256" key="1">
    <source>
        <dbReference type="ARBA" id="ARBA00022676"/>
    </source>
</evidence>
<evidence type="ECO:0000259" key="3">
    <source>
        <dbReference type="Pfam" id="PF00534"/>
    </source>
</evidence>
<keyword evidence="1" id="KW-0328">Glycosyltransferase</keyword>
<reference evidence="5" key="1">
    <citation type="submission" date="2020-11" db="EMBL/GenBank/DDBJ databases">
        <title>Isolation and identification of active actinomycetes.</title>
        <authorList>
            <person name="Sun X."/>
        </authorList>
    </citation>
    <scope>NUCLEOTIDE SEQUENCE</scope>
    <source>
        <strain evidence="5">NEAU-A11</strain>
    </source>
</reference>
<protein>
    <submittedName>
        <fullName evidence="5">Glycosyltransferase</fullName>
    </submittedName>
</protein>
<dbReference type="EMBL" id="JADQTO010000004">
    <property type="protein sequence ID" value="MBG0561608.1"/>
    <property type="molecule type" value="Genomic_DNA"/>
</dbReference>
<dbReference type="CDD" id="cd03801">
    <property type="entry name" value="GT4_PimA-like"/>
    <property type="match status" value="1"/>
</dbReference>
<dbReference type="GO" id="GO:0016757">
    <property type="term" value="F:glycosyltransferase activity"/>
    <property type="evidence" value="ECO:0007669"/>
    <property type="project" value="UniProtKB-KW"/>
</dbReference>
<dbReference type="PANTHER" id="PTHR12526">
    <property type="entry name" value="GLYCOSYLTRANSFERASE"/>
    <property type="match status" value="1"/>
</dbReference>
<sequence length="870" mass="96111">MTTEARAPRLLVIVANGITGDSRVQKTAVAAARAGWEVTLLGTGGRRGRRQTTMMGEVTVIRLPVTADYARRSKGNRVRRMVTQTTIRNQEGLVGVNAAYQAWLRQATARIGRMRTSDGPAAVVLKPASKALGAAVKARRLLHRLRVKAFKWEERQVGRPTGSWQRDQPSLVDLDLVFGPVIEKLQPDVIHANDVTTIHTVALSVARMRARGQKVAWLYDAHEYIAGIDWPKPREDRAYKAVEREFVGQADAVVTVSPEIARMLRENFKLPETPLVVRNAPIREVVGKTYPKPSVREACGVAEGVPLMVYSGWLAPARGVGTAVSALPLLPGVHLAIVAGRASAEQDALRARAAELGVEDRVHVVPYVPQYAVPDYLSSADLGLICLRRIRSHEISLPTKLAEYLHAGLPVIVSDLPVQVEFVQRTRIGEIFVVDDTEDFAEAVKRALEHKAELVANISDALLQEFSWERQAEGLIELYRRIAPRAPKGTRPDIPWDVDEGAAATPPAVLETAPGPLPTWRPLDVTATVRLGLGPANYAGQLATFAQAICRDNAGVTAEVVMRRSADSYVFPADVYVDRDRQGELDVQMEQVRRVVGRYTHLIVDAFLPVFGYLNGDTIEGDLPALRRAGIKVALLAHGSEIRHPLRHRDRYPFSLFHDAPKDIVPRYAARAERNRRIAEESGLPLFVTTPDLLDDLPAATWSPLVVDVDSWTSDEPVMERSRPKVLHGPSQRWTKGTDRILPVLTELHDKGAIELVLAERVPWETMRELVRTCDIVVDQFAVGSYGTFAVEAMAAGRPVVGYLDERVHKAAGVRPPIVNVTPDRIGEALESLLDDRARTVEIAKESVAFAQEYHDGRRTAQVFADFLRP</sequence>
<dbReference type="Proteomes" id="UP000598146">
    <property type="component" value="Unassembled WGS sequence"/>
</dbReference>
<proteinExistence type="predicted"/>
<feature type="domain" description="Glycosyl transferase family 1" evidence="3">
    <location>
        <begin position="299"/>
        <end position="458"/>
    </location>
</feature>
<organism evidence="5 6">
    <name type="scientific">Actinoplanes aureus</name>
    <dbReference type="NCBI Taxonomy" id="2792083"/>
    <lineage>
        <taxon>Bacteria</taxon>
        <taxon>Bacillati</taxon>
        <taxon>Actinomycetota</taxon>
        <taxon>Actinomycetes</taxon>
        <taxon>Micromonosporales</taxon>
        <taxon>Micromonosporaceae</taxon>
        <taxon>Actinoplanes</taxon>
    </lineage>
</organism>
<gene>
    <name evidence="5" type="ORF">I4J89_09055</name>
</gene>
<evidence type="ECO:0000313" key="6">
    <source>
        <dbReference type="Proteomes" id="UP000598146"/>
    </source>
</evidence>
<accession>A0A931C6Z2</accession>
<dbReference type="InterPro" id="IPR001296">
    <property type="entry name" value="Glyco_trans_1"/>
</dbReference>
<comment type="caution">
    <text evidence="5">The sequence shown here is derived from an EMBL/GenBank/DDBJ whole genome shotgun (WGS) entry which is preliminary data.</text>
</comment>
<dbReference type="AlphaFoldDB" id="A0A931C6Z2"/>
<dbReference type="SUPFAM" id="SSF53756">
    <property type="entry name" value="UDP-Glycosyltransferase/glycogen phosphorylase"/>
    <property type="match status" value="2"/>
</dbReference>
<dbReference type="InterPro" id="IPR028098">
    <property type="entry name" value="Glyco_trans_4-like_N"/>
</dbReference>
<evidence type="ECO:0000259" key="4">
    <source>
        <dbReference type="Pfam" id="PF13579"/>
    </source>
</evidence>
<keyword evidence="6" id="KW-1185">Reference proteome</keyword>
<dbReference type="Pfam" id="PF13579">
    <property type="entry name" value="Glyco_trans_4_4"/>
    <property type="match status" value="1"/>
</dbReference>
<evidence type="ECO:0000256" key="2">
    <source>
        <dbReference type="ARBA" id="ARBA00022679"/>
    </source>
</evidence>
<evidence type="ECO:0000313" key="5">
    <source>
        <dbReference type="EMBL" id="MBG0561608.1"/>
    </source>
</evidence>
<keyword evidence="2" id="KW-0808">Transferase</keyword>
<name>A0A931C6Z2_9ACTN</name>
<dbReference type="Pfam" id="PF00534">
    <property type="entry name" value="Glycos_transf_1"/>
    <property type="match status" value="1"/>
</dbReference>
<dbReference type="Gene3D" id="3.40.50.2000">
    <property type="entry name" value="Glycogen Phosphorylase B"/>
    <property type="match status" value="3"/>
</dbReference>
<feature type="domain" description="Glycosyltransferase subfamily 4-like N-terminal" evidence="4">
    <location>
        <begin position="176"/>
        <end position="277"/>
    </location>
</feature>